<dbReference type="InterPro" id="IPR029052">
    <property type="entry name" value="Metallo-depent_PP-like"/>
</dbReference>
<dbReference type="PANTHER" id="PTHR37844">
    <property type="entry name" value="SER/THR PROTEIN PHOSPHATASE SUPERFAMILY (AFU_ORTHOLOGUE AFUA_1G14840)"/>
    <property type="match status" value="1"/>
</dbReference>
<keyword evidence="3" id="KW-1185">Reference proteome</keyword>
<dbReference type="Pfam" id="PF00149">
    <property type="entry name" value="Metallophos"/>
    <property type="match status" value="1"/>
</dbReference>
<sequence length="266" mass="29846">MPRFWTFSDLHQNWADNAWDPSRCVPPGGFDALLVAGDVHSPLTAALDWLHARFPGTKVLYTPGNHDHWTDANRDDKFTFADQIAWGRDLAARYGIDLLIDDTVTVDGVRVIGTTLWTDLALGPAPFAHAAKHAQRTMFDYRRIRRRSAGPHKYVRTGDLLAVHRTSLAYVTDRMSQPHDGPTVVMTHHAPSARSLNADVKDLPWCYATALDDLIVTAKPDVWVHGHVHGRFDYRIGDTRIVCNALGNREQASRKVFDPTLVIDLP</sequence>
<dbReference type="Gene3D" id="3.60.21.10">
    <property type="match status" value="1"/>
</dbReference>
<protein>
    <submittedName>
        <fullName evidence="2">Metallophosphoesterase</fullName>
    </submittedName>
</protein>
<dbReference type="RefSeq" id="WP_282586235.1">
    <property type="nucleotide sequence ID" value="NZ_JAMOIM010000012.1"/>
</dbReference>
<dbReference type="SUPFAM" id="SSF56300">
    <property type="entry name" value="Metallo-dependent phosphatases"/>
    <property type="match status" value="1"/>
</dbReference>
<evidence type="ECO:0000313" key="3">
    <source>
        <dbReference type="Proteomes" id="UP001165667"/>
    </source>
</evidence>
<comment type="caution">
    <text evidence="2">The sequence shown here is derived from an EMBL/GenBank/DDBJ whole genome shotgun (WGS) entry which is preliminary data.</text>
</comment>
<reference evidence="2" key="1">
    <citation type="submission" date="2022-05" db="EMBL/GenBank/DDBJ databases">
        <authorList>
            <person name="Pankratov T."/>
        </authorList>
    </citation>
    <scope>NUCLEOTIDE SEQUENCE</scope>
    <source>
        <strain evidence="2">BP6-180914</strain>
    </source>
</reference>
<proteinExistence type="predicted"/>
<gene>
    <name evidence="2" type="ORF">M8523_17730</name>
</gene>
<feature type="domain" description="Calcineurin-like phosphoesterase" evidence="1">
    <location>
        <begin position="3"/>
        <end position="230"/>
    </location>
</feature>
<dbReference type="GO" id="GO:0016787">
    <property type="term" value="F:hydrolase activity"/>
    <property type="evidence" value="ECO:0007669"/>
    <property type="project" value="InterPro"/>
</dbReference>
<organism evidence="2 3">
    <name type="scientific">Lichenifustis flavocetrariae</name>
    <dbReference type="NCBI Taxonomy" id="2949735"/>
    <lineage>
        <taxon>Bacteria</taxon>
        <taxon>Pseudomonadati</taxon>
        <taxon>Pseudomonadota</taxon>
        <taxon>Alphaproteobacteria</taxon>
        <taxon>Hyphomicrobiales</taxon>
        <taxon>Lichenihabitantaceae</taxon>
        <taxon>Lichenifustis</taxon>
    </lineage>
</organism>
<evidence type="ECO:0000259" key="1">
    <source>
        <dbReference type="Pfam" id="PF00149"/>
    </source>
</evidence>
<dbReference type="EMBL" id="JAMOIM010000012">
    <property type="protein sequence ID" value="MCW6509861.1"/>
    <property type="molecule type" value="Genomic_DNA"/>
</dbReference>
<dbReference type="AlphaFoldDB" id="A0AA41YWG8"/>
<name>A0AA41YWG8_9HYPH</name>
<accession>A0AA41YWG8</accession>
<dbReference type="InterPro" id="IPR004843">
    <property type="entry name" value="Calcineurin-like_PHP"/>
</dbReference>
<evidence type="ECO:0000313" key="2">
    <source>
        <dbReference type="EMBL" id="MCW6509861.1"/>
    </source>
</evidence>
<dbReference type="PANTHER" id="PTHR37844:SF2">
    <property type="entry name" value="SER_THR PROTEIN PHOSPHATASE SUPERFAMILY (AFU_ORTHOLOGUE AFUA_1G14840)"/>
    <property type="match status" value="1"/>
</dbReference>
<dbReference type="Proteomes" id="UP001165667">
    <property type="component" value="Unassembled WGS sequence"/>
</dbReference>